<name>A0A5C3F5Q4_9BASI</name>
<dbReference type="Proteomes" id="UP000323386">
    <property type="component" value="Unassembled WGS sequence"/>
</dbReference>
<feature type="compositionally biased region" description="Low complexity" evidence="1">
    <location>
        <begin position="210"/>
        <end position="236"/>
    </location>
</feature>
<dbReference type="SUPFAM" id="SSF81383">
    <property type="entry name" value="F-box domain"/>
    <property type="match status" value="1"/>
</dbReference>
<feature type="region of interest" description="Disordered" evidence="1">
    <location>
        <begin position="838"/>
        <end position="858"/>
    </location>
</feature>
<dbReference type="InterPro" id="IPR001810">
    <property type="entry name" value="F-box_dom"/>
</dbReference>
<dbReference type="OrthoDB" id="3226064at2759"/>
<feature type="region of interest" description="Disordered" evidence="1">
    <location>
        <begin position="533"/>
        <end position="554"/>
    </location>
</feature>
<protein>
    <recommendedName>
        <fullName evidence="2">F-box domain-containing protein</fullName>
    </recommendedName>
</protein>
<feature type="compositionally biased region" description="Basic and acidic residues" evidence="1">
    <location>
        <begin position="439"/>
        <end position="455"/>
    </location>
</feature>
<evidence type="ECO:0000256" key="1">
    <source>
        <dbReference type="SAM" id="MobiDB-lite"/>
    </source>
</evidence>
<gene>
    <name evidence="3" type="ORF">PSFLO_04238</name>
</gene>
<accession>A0A5C3F5Q4</accession>
<feature type="region of interest" description="Disordered" evidence="1">
    <location>
        <begin position="186"/>
        <end position="240"/>
    </location>
</feature>
<keyword evidence="4" id="KW-1185">Reference proteome</keyword>
<evidence type="ECO:0000313" key="4">
    <source>
        <dbReference type="Proteomes" id="UP000323386"/>
    </source>
</evidence>
<feature type="region of interest" description="Disordered" evidence="1">
    <location>
        <begin position="789"/>
        <end position="811"/>
    </location>
</feature>
<organism evidence="3 4">
    <name type="scientific">Pseudozyma flocculosa</name>
    <dbReference type="NCBI Taxonomy" id="84751"/>
    <lineage>
        <taxon>Eukaryota</taxon>
        <taxon>Fungi</taxon>
        <taxon>Dikarya</taxon>
        <taxon>Basidiomycota</taxon>
        <taxon>Ustilaginomycotina</taxon>
        <taxon>Ustilaginomycetes</taxon>
        <taxon>Ustilaginales</taxon>
        <taxon>Ustilaginaceae</taxon>
        <taxon>Pseudozyma</taxon>
    </lineage>
</organism>
<feature type="compositionally biased region" description="Acidic residues" evidence="1">
    <location>
        <begin position="332"/>
        <end position="353"/>
    </location>
</feature>
<feature type="compositionally biased region" description="Acidic residues" evidence="1">
    <location>
        <begin position="408"/>
        <end position="417"/>
    </location>
</feature>
<dbReference type="CDD" id="cd09917">
    <property type="entry name" value="F-box_SF"/>
    <property type="match status" value="1"/>
</dbReference>
<feature type="region of interest" description="Disordered" evidence="1">
    <location>
        <begin position="324"/>
        <end position="494"/>
    </location>
</feature>
<dbReference type="InterPro" id="IPR036047">
    <property type="entry name" value="F-box-like_dom_sf"/>
</dbReference>
<evidence type="ECO:0000259" key="2">
    <source>
        <dbReference type="PROSITE" id="PS50181"/>
    </source>
</evidence>
<proteinExistence type="predicted"/>
<dbReference type="PROSITE" id="PS50181">
    <property type="entry name" value="FBOX"/>
    <property type="match status" value="1"/>
</dbReference>
<feature type="domain" description="F-box" evidence="2">
    <location>
        <begin position="15"/>
        <end position="67"/>
    </location>
</feature>
<sequence length="940" mass="103001">MTEGRAVTAAASSYPPPLVDLPVEVFHAILYLLPPADIEHLAQSCKLIRYSIYGHHGNGHAQLWAAIFRLHWDPQPLESDDAAAERWTAPLRLIREREAAKRSLDRAEFDETVVVKRYNDVLAALLDAAESRAHDGRNAAWLDSLANGSSHPTPWERWIYPRSRPEHLASWKQAVAMYPQVYTELDSASERSRAKRRKTATEPSVDSEGSSAAASTSPPTAAAQSASTATASSAARPSRRRSLRILKRSLPDCLQSVVDDGAEHDAVAPDTELAAHLHCLHGPRSTFRYGAAARAAARRRVYDAGWTGWENGYGPFHFYRRRDPAARHDGPDDADDDDDGDDDDDSTDSEDINPDPVPIFLEESSDDEALDEGDVESDSSSEIHRAYQRRVVANIDRDLNDFGSEDGHDSDDDDDGGDASFHQTSDAPGSGEGQVPIEFGRDRNGRGRGRPHGDGEGEVNDDDDGNGNDGGDNDDEVDDDDDDEDDDDFDLDGFMDPMGLRELLRGGLVRNHTGCYVRDQADAYHQKLVDEGKREPLPVSDGAEQAQGEGEGEGERLPAATVLCGKRIDWKTVEAIMIVMHANLEEARTMNWGLGLQLPKKTDSTTGATVDPMADKRLLGIPSGWSTSLGDRPGSLADSPNFKPYDWARVEGFWAGSYGESDVLAWQLDRGHDCQTADASTVICPLVDDDRRAAFLDYSVFIASNAGFAQHRAALMNWANAKGQPESNGTKAPRNGRAAEAAPVPCLAGVSDSKHRCELCLVLPTLQSTEEAFGDLLQIRMGLLPLPGQTLGTGGEQRPSDEPAEEQCDGRYPPLRFRGMTCVTGSDQTRATIHGTVRPIYGPRRGAPRAGGSGDGSRRIEGIHWSFVHGYEGEDRWQSEAIQPGPPGTRAPMYAIWTDAGHERNSPNGPAAYWRMDERPWKEVRELLADEARQQARERR</sequence>
<dbReference type="EMBL" id="OOIP01000011">
    <property type="protein sequence ID" value="SPO38759.1"/>
    <property type="molecule type" value="Genomic_DNA"/>
</dbReference>
<feature type="compositionally biased region" description="Acidic residues" evidence="1">
    <location>
        <begin position="363"/>
        <end position="379"/>
    </location>
</feature>
<reference evidence="3 4" key="1">
    <citation type="submission" date="2018-03" db="EMBL/GenBank/DDBJ databases">
        <authorList>
            <person name="Guldener U."/>
        </authorList>
    </citation>
    <scope>NUCLEOTIDE SEQUENCE [LARGE SCALE GENOMIC DNA]</scope>
    <source>
        <strain evidence="3 4">DAOM196992</strain>
    </source>
</reference>
<evidence type="ECO:0000313" key="3">
    <source>
        <dbReference type="EMBL" id="SPO38759.1"/>
    </source>
</evidence>
<feature type="compositionally biased region" description="Acidic residues" evidence="1">
    <location>
        <begin position="456"/>
        <end position="493"/>
    </location>
</feature>
<dbReference type="AlphaFoldDB" id="A0A5C3F5Q4"/>